<name>A0A1F7YVA6_9BACT</name>
<sequence length="102" mass="11613">MTKGAKTSPKGDDWPQISMLSFLGEFFCDHGIRSEITMSRNFFDAGHNCPKTGYFVEFRIWIGNPIVCPKCGNALEVVPLRYEGEQTVERDQKVINLGKERK</sequence>
<evidence type="ECO:0000313" key="2">
    <source>
        <dbReference type="Proteomes" id="UP000178870"/>
    </source>
</evidence>
<proteinExistence type="predicted"/>
<organism evidence="1 2">
    <name type="scientific">Candidatus Woesebacteria bacterium RIFCSPHIGHO2_01_FULL_44_21</name>
    <dbReference type="NCBI Taxonomy" id="1802503"/>
    <lineage>
        <taxon>Bacteria</taxon>
        <taxon>Candidatus Woeseibacteriota</taxon>
    </lineage>
</organism>
<dbReference type="EMBL" id="MGGP01000029">
    <property type="protein sequence ID" value="OGM31150.1"/>
    <property type="molecule type" value="Genomic_DNA"/>
</dbReference>
<protein>
    <submittedName>
        <fullName evidence="1">Uncharacterized protein</fullName>
    </submittedName>
</protein>
<evidence type="ECO:0000313" key="1">
    <source>
        <dbReference type="EMBL" id="OGM31150.1"/>
    </source>
</evidence>
<dbReference type="Proteomes" id="UP000178870">
    <property type="component" value="Unassembled WGS sequence"/>
</dbReference>
<gene>
    <name evidence="1" type="ORF">A2803_01595</name>
</gene>
<accession>A0A1F7YVA6</accession>
<reference evidence="1 2" key="1">
    <citation type="journal article" date="2016" name="Nat. Commun.">
        <title>Thousands of microbial genomes shed light on interconnected biogeochemical processes in an aquifer system.</title>
        <authorList>
            <person name="Anantharaman K."/>
            <person name="Brown C.T."/>
            <person name="Hug L.A."/>
            <person name="Sharon I."/>
            <person name="Castelle C.J."/>
            <person name="Probst A.J."/>
            <person name="Thomas B.C."/>
            <person name="Singh A."/>
            <person name="Wilkins M.J."/>
            <person name="Karaoz U."/>
            <person name="Brodie E.L."/>
            <person name="Williams K.H."/>
            <person name="Hubbard S.S."/>
            <person name="Banfield J.F."/>
        </authorList>
    </citation>
    <scope>NUCLEOTIDE SEQUENCE [LARGE SCALE GENOMIC DNA]</scope>
</reference>
<dbReference type="AlphaFoldDB" id="A0A1F7YVA6"/>
<comment type="caution">
    <text evidence="1">The sequence shown here is derived from an EMBL/GenBank/DDBJ whole genome shotgun (WGS) entry which is preliminary data.</text>
</comment>